<proteinExistence type="inferred from homology"/>
<keyword evidence="3" id="KW-1133">Transmembrane helix</keyword>
<feature type="region of interest" description="Disordered" evidence="2">
    <location>
        <begin position="864"/>
        <end position="911"/>
    </location>
</feature>
<dbReference type="AlphaFoldDB" id="A0A7D7YLT1"/>
<feature type="domain" description="Adhesin P1 N-terminal" evidence="4">
    <location>
        <begin position="71"/>
        <end position="364"/>
    </location>
</feature>
<dbReference type="InterPro" id="IPR022116">
    <property type="entry name" value="P1_N"/>
</dbReference>
<protein>
    <submittedName>
        <fullName evidence="5">Cytadherence protein B</fullName>
    </submittedName>
</protein>
<evidence type="ECO:0000256" key="2">
    <source>
        <dbReference type="SAM" id="MobiDB-lite"/>
    </source>
</evidence>
<dbReference type="Proteomes" id="UP000514704">
    <property type="component" value="Chromosome"/>
</dbReference>
<evidence type="ECO:0000256" key="3">
    <source>
        <dbReference type="SAM" id="Phobius"/>
    </source>
</evidence>
<gene>
    <name evidence="5" type="ORF">H3143_00875</name>
</gene>
<keyword evidence="6" id="KW-1185">Reference proteome</keyword>
<dbReference type="EMBL" id="CP059674">
    <property type="protein sequence ID" value="QMT98682.1"/>
    <property type="molecule type" value="Genomic_DNA"/>
</dbReference>
<comment type="similarity">
    <text evidence="1">Belongs to the adhesin P1 family.</text>
</comment>
<evidence type="ECO:0000256" key="1">
    <source>
        <dbReference type="ARBA" id="ARBA00007914"/>
    </source>
</evidence>
<feature type="transmembrane region" description="Helical" evidence="3">
    <location>
        <begin position="787"/>
        <end position="815"/>
    </location>
</feature>
<organism evidence="5 6">
    <name type="scientific">Mycoplasma tullyi</name>
    <dbReference type="NCBI Taxonomy" id="1612150"/>
    <lineage>
        <taxon>Bacteria</taxon>
        <taxon>Bacillati</taxon>
        <taxon>Mycoplasmatota</taxon>
        <taxon>Mollicutes</taxon>
        <taxon>Mycoplasmataceae</taxon>
        <taxon>Mycoplasma</taxon>
    </lineage>
</organism>
<keyword evidence="3" id="KW-0472">Membrane</keyword>
<accession>A0A7D7YLT1</accession>
<sequence length="923" mass="103785">MLKAHIKRSLILFIILLMSVISLVFVGLFNIKRPTTNQVKLINQSTNLITNQPSDQVIRRFSLDTIRWNANANFSSSHTRDGGLLVIAADGQLEKIDSFGYLKWRLNLRNINALASVDDNNNLVYSDNRIVLKPLDPAFLNSISKKVVAEAIQSKEDPTIYYVLAVSDQILNNDVKDQLFSFQQLATDLSSQGVVLKLKEDPTQINDPVGIIDYATISPTDLTKNYPTSWKTNTLSLYGSSGSFTKADHPSWFSNDSNFISLPWLQYITNLANLYEYKDNLFIFGGNGNWINNDQADRKQAAKYLSIGVFRIKFHKNLATRPTVTGYPYAYLLSSLTSNDPDTRKLLLGQNSNYTLVPRIAVGGVKQGLGPNKNSVFLFGSITTGLSNTDDVNQVVLNSPNYSTEQLARLNTLTSTPLSANNALKNSVGPRALIGLFFNLDDLINLPDQIDQSNISSTYYLNQNSYPFRLIAPWTTSVAQPNIDALNVASNNKSITGTLFNLTIRHGFRENDLGGLIQLDDNSYGVAIGPYILRLYLPSLNRTIATKPNWLYRLSSTDFITFDINSPLNFDPIFSFKDFRGIGVVHSNKSYLFSLFAPNSLITTTPKLYYSTFSDQMNSNPNFDVMMINKTNGILQFINRDGLALQNTDFSFNLYSVNNDDLQDNGIVNPVTQRVKFLGSGSFNQAKKLDLISTSLNDLFELDNNETILKPDRIKQIYNYFPPSNDQDYQLKLKVINLNYDQGTFKLVPYVFDKLTNDYQIIPDHSNGLTTNDSFLSFKKSIGIDEIYLYVGIGVPIVILLVSLGLMTLVGMALVRERKRLIRSFRTNNLKVDGLVLSIGSVFKSLIHSSKRFKRLLASDKNETAQKQLDQKVTHSTSPINNQQTPNNPNQPFNPNQNNQGRVNFSNLRDYKAKTKMISEDEY</sequence>
<evidence type="ECO:0000313" key="6">
    <source>
        <dbReference type="Proteomes" id="UP000514704"/>
    </source>
</evidence>
<reference evidence="5 6" key="1">
    <citation type="journal article" date="2017" name="Int. J. Syst. Evol. Microbiol.">
        <title>Mycoplasma tullyi sp. nov., isolated from penguins of the genus Spheniscus.</title>
        <authorList>
            <person name="Yavari C.A."/>
            <person name="Ramirez A.S."/>
            <person name="Nicholas R.A.J."/>
            <person name="Radford A.D."/>
            <person name="Darby A.C."/>
            <person name="Bradbury J.M."/>
        </authorList>
    </citation>
    <scope>NUCLEOTIDE SEQUENCE [LARGE SCALE GENOMIC DNA]</scope>
    <source>
        <strain evidence="5 6">56A97T</strain>
    </source>
</reference>
<evidence type="ECO:0000259" key="4">
    <source>
        <dbReference type="Pfam" id="PF12378"/>
    </source>
</evidence>
<dbReference type="Pfam" id="PF12378">
    <property type="entry name" value="P1_N"/>
    <property type="match status" value="1"/>
</dbReference>
<feature type="compositionally biased region" description="Low complexity" evidence="2">
    <location>
        <begin position="879"/>
        <end position="900"/>
    </location>
</feature>
<feature type="compositionally biased region" description="Basic and acidic residues" evidence="2">
    <location>
        <begin position="864"/>
        <end position="873"/>
    </location>
</feature>
<feature type="transmembrane region" description="Helical" evidence="3">
    <location>
        <begin position="12"/>
        <end position="31"/>
    </location>
</feature>
<name>A0A7D7YLT1_9MOLU</name>
<keyword evidence="3" id="KW-0812">Transmembrane</keyword>
<evidence type="ECO:0000313" key="5">
    <source>
        <dbReference type="EMBL" id="QMT98682.1"/>
    </source>
</evidence>
<dbReference type="KEGG" id="mtuy:H3143_00875"/>